<evidence type="ECO:0000259" key="1">
    <source>
        <dbReference type="PROSITE" id="PS50004"/>
    </source>
</evidence>
<dbReference type="PANTHER" id="PTHR46848:SF1">
    <property type="entry name" value="REGULATOR OF G-PROTEIN SIGNALING 3"/>
    <property type="match status" value="1"/>
</dbReference>
<dbReference type="Gene3D" id="2.60.40.150">
    <property type="entry name" value="C2 domain"/>
    <property type="match status" value="1"/>
</dbReference>
<reference evidence="2" key="1">
    <citation type="journal article" date="2020" name="bioRxiv">
        <title>Chromosome-level reference genome of the European wasp spider Argiope bruennichi: a resource for studies on range expansion and evolutionary adaptation.</title>
        <authorList>
            <person name="Sheffer M.M."/>
            <person name="Hoppe A."/>
            <person name="Krehenwinkel H."/>
            <person name="Uhl G."/>
            <person name="Kuss A.W."/>
            <person name="Jensen L."/>
            <person name="Jensen C."/>
            <person name="Gillespie R.G."/>
            <person name="Hoff K.J."/>
            <person name="Prost S."/>
        </authorList>
    </citation>
    <scope>NUCLEOTIDE SEQUENCE</scope>
</reference>
<dbReference type="AlphaFoldDB" id="A0A8T0G4T5"/>
<dbReference type="GO" id="GO:0005886">
    <property type="term" value="C:plasma membrane"/>
    <property type="evidence" value="ECO:0007669"/>
    <property type="project" value="TreeGrafter"/>
</dbReference>
<dbReference type="PANTHER" id="PTHR46848">
    <property type="entry name" value="REGULATOR OF G-PROTEIN SIGNALING 3"/>
    <property type="match status" value="1"/>
</dbReference>
<dbReference type="InterPro" id="IPR035892">
    <property type="entry name" value="C2_domain_sf"/>
</dbReference>
<dbReference type="Proteomes" id="UP000807504">
    <property type="component" value="Unassembled WGS sequence"/>
</dbReference>
<dbReference type="InterPro" id="IPR000008">
    <property type="entry name" value="C2_dom"/>
</dbReference>
<dbReference type="EMBL" id="JABXBU010000001">
    <property type="protein sequence ID" value="KAF8797090.1"/>
    <property type="molecule type" value="Genomic_DNA"/>
</dbReference>
<sequence>MKLSVSLVCCNIEVAPGVTTAIFPTDRASNKDVAPLRDLELQVLSFVARAAKLNRPNSRELNPYIKISMVPDSSKRVHWRTTVQKGQKNPVINQKFSFELLAEDSTKRLVFSVWHRDLVKE</sequence>
<accession>A0A8T0G4T5</accession>
<proteinExistence type="predicted"/>
<keyword evidence="2" id="KW-0808">Transferase</keyword>
<organism evidence="2 3">
    <name type="scientific">Argiope bruennichi</name>
    <name type="common">Wasp spider</name>
    <name type="synonym">Aranea bruennichi</name>
    <dbReference type="NCBI Taxonomy" id="94029"/>
    <lineage>
        <taxon>Eukaryota</taxon>
        <taxon>Metazoa</taxon>
        <taxon>Ecdysozoa</taxon>
        <taxon>Arthropoda</taxon>
        <taxon>Chelicerata</taxon>
        <taxon>Arachnida</taxon>
        <taxon>Araneae</taxon>
        <taxon>Araneomorphae</taxon>
        <taxon>Entelegynae</taxon>
        <taxon>Araneoidea</taxon>
        <taxon>Araneidae</taxon>
        <taxon>Argiope</taxon>
    </lineage>
</organism>
<evidence type="ECO:0000313" key="3">
    <source>
        <dbReference type="Proteomes" id="UP000807504"/>
    </source>
</evidence>
<dbReference type="GO" id="GO:0016301">
    <property type="term" value="F:kinase activity"/>
    <property type="evidence" value="ECO:0007669"/>
    <property type="project" value="UniProtKB-KW"/>
</dbReference>
<gene>
    <name evidence="2" type="ORF">HNY73_001395</name>
</gene>
<comment type="caution">
    <text evidence="2">The sequence shown here is derived from an EMBL/GenBank/DDBJ whole genome shotgun (WGS) entry which is preliminary data.</text>
</comment>
<feature type="domain" description="C2" evidence="1">
    <location>
        <begin position="22"/>
        <end position="121"/>
    </location>
</feature>
<keyword evidence="2" id="KW-0418">Kinase</keyword>
<dbReference type="GO" id="GO:0005634">
    <property type="term" value="C:nucleus"/>
    <property type="evidence" value="ECO:0007669"/>
    <property type="project" value="TreeGrafter"/>
</dbReference>
<dbReference type="PROSITE" id="PS50004">
    <property type="entry name" value="C2"/>
    <property type="match status" value="1"/>
</dbReference>
<protein>
    <submittedName>
        <fullName evidence="2">Protein kinase C like protein</fullName>
    </submittedName>
</protein>
<name>A0A8T0G4T5_ARGBR</name>
<evidence type="ECO:0000313" key="2">
    <source>
        <dbReference type="EMBL" id="KAF8797090.1"/>
    </source>
</evidence>
<reference evidence="2" key="2">
    <citation type="submission" date="2020-06" db="EMBL/GenBank/DDBJ databases">
        <authorList>
            <person name="Sheffer M."/>
        </authorList>
    </citation>
    <scope>NUCLEOTIDE SEQUENCE</scope>
</reference>
<dbReference type="SUPFAM" id="SSF49562">
    <property type="entry name" value="C2 domain (Calcium/lipid-binding domain, CaLB)"/>
    <property type="match status" value="1"/>
</dbReference>
<dbReference type="Pfam" id="PF00168">
    <property type="entry name" value="C2"/>
    <property type="match status" value="1"/>
</dbReference>
<keyword evidence="3" id="KW-1185">Reference proteome</keyword>